<dbReference type="GO" id="GO:0005886">
    <property type="term" value="C:plasma membrane"/>
    <property type="evidence" value="ECO:0007669"/>
    <property type="project" value="UniProtKB-SubCell"/>
</dbReference>
<dbReference type="Gene3D" id="1.20.144.10">
    <property type="entry name" value="Phosphatidic acid phosphatase type 2/haloperoxidase"/>
    <property type="match status" value="1"/>
</dbReference>
<dbReference type="Pfam" id="PF01569">
    <property type="entry name" value="PAP2"/>
    <property type="match status" value="1"/>
</dbReference>
<dbReference type="SUPFAM" id="SSF48317">
    <property type="entry name" value="Acid phosphatase/Vanadium-dependent haloperoxidase"/>
    <property type="match status" value="1"/>
</dbReference>
<dbReference type="Proteomes" id="UP000391834">
    <property type="component" value="Unassembled WGS sequence"/>
</dbReference>
<gene>
    <name evidence="9" type="ORF">PbJCM13498_37520</name>
</gene>
<evidence type="ECO:0000256" key="2">
    <source>
        <dbReference type="ARBA" id="ARBA00022475"/>
    </source>
</evidence>
<dbReference type="EMBL" id="BLAX01000001">
    <property type="protein sequence ID" value="GET34889.1"/>
    <property type="molecule type" value="Genomic_DNA"/>
</dbReference>
<feature type="transmembrane region" description="Helical" evidence="7">
    <location>
        <begin position="175"/>
        <end position="193"/>
    </location>
</feature>
<dbReference type="OrthoDB" id="9773582at2"/>
<evidence type="ECO:0000256" key="7">
    <source>
        <dbReference type="SAM" id="Phobius"/>
    </source>
</evidence>
<proteinExistence type="predicted"/>
<evidence type="ECO:0000256" key="3">
    <source>
        <dbReference type="ARBA" id="ARBA00022692"/>
    </source>
</evidence>
<accession>A0A5M4B3Y9</accession>
<dbReference type="PANTHER" id="PTHR14969:SF62">
    <property type="entry name" value="DECAPRENYLPHOSPHORYL-5-PHOSPHORIBOSE PHOSPHATASE RV3807C-RELATED"/>
    <property type="match status" value="1"/>
</dbReference>
<dbReference type="AlphaFoldDB" id="A0A5M4B3Y9"/>
<protein>
    <submittedName>
        <fullName evidence="9">Phosphatase PAP2 family protein</fullName>
    </submittedName>
</protein>
<keyword evidence="10" id="KW-1185">Reference proteome</keyword>
<keyword evidence="6 7" id="KW-0472">Membrane</keyword>
<name>A0A5M4B3Y9_9BACT</name>
<evidence type="ECO:0000256" key="6">
    <source>
        <dbReference type="ARBA" id="ARBA00023136"/>
    </source>
</evidence>
<evidence type="ECO:0000313" key="10">
    <source>
        <dbReference type="Proteomes" id="UP000391834"/>
    </source>
</evidence>
<feature type="transmembrane region" description="Helical" evidence="7">
    <location>
        <begin position="48"/>
        <end position="70"/>
    </location>
</feature>
<evidence type="ECO:0000259" key="8">
    <source>
        <dbReference type="SMART" id="SM00014"/>
    </source>
</evidence>
<evidence type="ECO:0000256" key="1">
    <source>
        <dbReference type="ARBA" id="ARBA00004651"/>
    </source>
</evidence>
<dbReference type="PANTHER" id="PTHR14969">
    <property type="entry name" value="SPHINGOSINE-1-PHOSPHATE PHOSPHOHYDROLASE"/>
    <property type="match status" value="1"/>
</dbReference>
<dbReference type="InterPro" id="IPR000326">
    <property type="entry name" value="PAP2/HPO"/>
</dbReference>
<keyword evidence="4" id="KW-0378">Hydrolase</keyword>
<reference evidence="9 10" key="1">
    <citation type="submission" date="2019-10" db="EMBL/GenBank/DDBJ databases">
        <title>Prolixibacter strains distinguished by the presence of nitrate reductase genes were adept at nitrate-dependent anaerobic corrosion of metallic iron and carbon steel.</title>
        <authorList>
            <person name="Iino T."/>
            <person name="Shono N."/>
            <person name="Ito K."/>
            <person name="Nakamura R."/>
            <person name="Sueoka K."/>
            <person name="Harayama S."/>
            <person name="Ohkuma M."/>
        </authorList>
    </citation>
    <scope>NUCLEOTIDE SEQUENCE [LARGE SCALE GENOMIC DNA]</scope>
    <source>
        <strain evidence="9 10">JCM 13498</strain>
    </source>
</reference>
<feature type="transmembrane region" description="Helical" evidence="7">
    <location>
        <begin position="144"/>
        <end position="163"/>
    </location>
</feature>
<dbReference type="RefSeq" id="WP_051539086.1">
    <property type="nucleotide sequence ID" value="NZ_BLAX01000001.1"/>
</dbReference>
<evidence type="ECO:0000256" key="4">
    <source>
        <dbReference type="ARBA" id="ARBA00022801"/>
    </source>
</evidence>
<keyword evidence="3 7" id="KW-0812">Transmembrane</keyword>
<dbReference type="GO" id="GO:0016787">
    <property type="term" value="F:hydrolase activity"/>
    <property type="evidence" value="ECO:0007669"/>
    <property type="project" value="UniProtKB-KW"/>
</dbReference>
<evidence type="ECO:0000256" key="5">
    <source>
        <dbReference type="ARBA" id="ARBA00022989"/>
    </source>
</evidence>
<comment type="caution">
    <text evidence="9">The sequence shown here is derived from an EMBL/GenBank/DDBJ whole genome shotgun (WGS) entry which is preliminary data.</text>
</comment>
<dbReference type="CDD" id="cd03392">
    <property type="entry name" value="PAP2_like_2"/>
    <property type="match status" value="1"/>
</dbReference>
<dbReference type="SMART" id="SM00014">
    <property type="entry name" value="acidPPc"/>
    <property type="match status" value="1"/>
</dbReference>
<keyword evidence="5 7" id="KW-1133">Transmembrane helix</keyword>
<keyword evidence="2" id="KW-1003">Cell membrane</keyword>
<comment type="subcellular location">
    <subcellularLocation>
        <location evidence="1">Cell membrane</location>
        <topology evidence="1">Multi-pass membrane protein</topology>
    </subcellularLocation>
</comment>
<feature type="domain" description="Phosphatidic acid phosphatase type 2/haloperoxidase" evidence="8">
    <location>
        <begin position="80"/>
        <end position="190"/>
    </location>
</feature>
<dbReference type="InterPro" id="IPR036938">
    <property type="entry name" value="PAP2/HPO_sf"/>
</dbReference>
<organism evidence="9 10">
    <name type="scientific">Prolixibacter bellariivorans</name>
    <dbReference type="NCBI Taxonomy" id="314319"/>
    <lineage>
        <taxon>Bacteria</taxon>
        <taxon>Pseudomonadati</taxon>
        <taxon>Bacteroidota</taxon>
        <taxon>Bacteroidia</taxon>
        <taxon>Marinilabiliales</taxon>
        <taxon>Prolixibacteraceae</taxon>
        <taxon>Prolixibacter</taxon>
    </lineage>
</organism>
<evidence type="ECO:0000313" key="9">
    <source>
        <dbReference type="EMBL" id="GET34889.1"/>
    </source>
</evidence>
<sequence length="206" mass="22985">MMNKNTVTILFTVALAFVYTTALGQNPDIDILKVVNLNRNSALDWPFKFISAAAFPVSYGIPLMILMTGFRRKKKSLKRKGWYMAGSMIMSAIVVNILKYTFERPRPFISYPFIEKLSAGGSPSFPSGHTSDAMAMAMALSLMYPRWYVIILSFFWAGLVGYSRMDLGVHYPSDVLAGAIVGVGCSLVVYWLFKKQSSKVGHPIWA</sequence>